<dbReference type="Proteomes" id="UP000596857">
    <property type="component" value="Unassembled WGS sequence"/>
</dbReference>
<protein>
    <recommendedName>
        <fullName evidence="2">Copper amine oxidase-like N-terminal domain-containing protein</fullName>
    </recommendedName>
</protein>
<feature type="signal peptide" evidence="1">
    <location>
        <begin position="1"/>
        <end position="23"/>
    </location>
</feature>
<proteinExistence type="predicted"/>
<reference evidence="3 4" key="1">
    <citation type="submission" date="2019-10" db="EMBL/GenBank/DDBJ databases">
        <title>Description of Paenibacillus terricola sp. nov.</title>
        <authorList>
            <person name="Carlier A."/>
            <person name="Qi S."/>
        </authorList>
    </citation>
    <scope>NUCLEOTIDE SEQUENCE [LARGE SCALE GENOMIC DNA]</scope>
    <source>
        <strain evidence="3 4">LMG 31459</strain>
    </source>
</reference>
<dbReference type="Gene3D" id="3.30.457.10">
    <property type="entry name" value="Copper amine oxidase-like, N-terminal domain"/>
    <property type="match status" value="1"/>
</dbReference>
<name>A0ABX1YPP1_9BACL</name>
<feature type="chain" id="PRO_5046364650" description="Copper amine oxidase-like N-terminal domain-containing protein" evidence="1">
    <location>
        <begin position="24"/>
        <end position="393"/>
    </location>
</feature>
<evidence type="ECO:0000259" key="2">
    <source>
        <dbReference type="Pfam" id="PF07833"/>
    </source>
</evidence>
<dbReference type="Pfam" id="PF07833">
    <property type="entry name" value="Cu_amine_oxidN1"/>
    <property type="match status" value="1"/>
</dbReference>
<dbReference type="InterPro" id="IPR036582">
    <property type="entry name" value="Mao_N_sf"/>
</dbReference>
<gene>
    <name evidence="3" type="ORF">GC101_28695</name>
</gene>
<evidence type="ECO:0000313" key="4">
    <source>
        <dbReference type="Proteomes" id="UP000596857"/>
    </source>
</evidence>
<comment type="caution">
    <text evidence="3">The sequence shown here is derived from an EMBL/GenBank/DDBJ whole genome shotgun (WGS) entry which is preliminary data.</text>
</comment>
<dbReference type="RefSeq" id="WP_171720131.1">
    <property type="nucleotide sequence ID" value="NZ_WHOB01000088.1"/>
</dbReference>
<accession>A0ABX1YPP1</accession>
<dbReference type="InterPro" id="IPR012854">
    <property type="entry name" value="Cu_amine_oxidase-like_N"/>
</dbReference>
<evidence type="ECO:0000256" key="1">
    <source>
        <dbReference type="SAM" id="SignalP"/>
    </source>
</evidence>
<sequence>MKKLLSLIGVSLLALVLAVPAFAAEKPIKVYINNSNLTFTAGTPYLKDNTVLVPFRVIFEKLGLQVLWDSKTGTVTGTGTGLNISLKVGSKRATVNGTVKQLTVAPVSTAGTTYIPLRFIAEATGGTAVWDSASRSVKITVPQSSSSDEKDITALIQLSNKYYNEEKAISFYSLVDSESDNMESVTDMNSLFELYDLKNTITSLKILSLAGDEATVYTVESSVRTGGYYIPDEQFEYLYTLVRKDGSWKISGMEVQESTVLLTREQGMKQAVLPQGDATVIKDNLSKYYQNMTTQNVDGTLALMTSYGEEYDAASAADLQDLFDSYDLSYSLTNANIYYYAADEAAVYTEVSIKDGESGESYTQSLIFILSKSESGSWTIDDTYHISFDSAQS</sequence>
<dbReference type="EMBL" id="WHOB01000088">
    <property type="protein sequence ID" value="NOU82848.1"/>
    <property type="molecule type" value="Genomic_DNA"/>
</dbReference>
<feature type="domain" description="Copper amine oxidase-like N-terminal" evidence="2">
    <location>
        <begin position="32"/>
        <end position="139"/>
    </location>
</feature>
<keyword evidence="1" id="KW-0732">Signal</keyword>
<evidence type="ECO:0000313" key="3">
    <source>
        <dbReference type="EMBL" id="NOU82848.1"/>
    </source>
</evidence>
<dbReference type="SUPFAM" id="SSF55383">
    <property type="entry name" value="Copper amine oxidase, domain N"/>
    <property type="match status" value="1"/>
</dbReference>
<organism evidence="3 4">
    <name type="scientific">Paenibacillus phytohabitans</name>
    <dbReference type="NCBI Taxonomy" id="2654978"/>
    <lineage>
        <taxon>Bacteria</taxon>
        <taxon>Bacillati</taxon>
        <taxon>Bacillota</taxon>
        <taxon>Bacilli</taxon>
        <taxon>Bacillales</taxon>
        <taxon>Paenibacillaceae</taxon>
        <taxon>Paenibacillus</taxon>
    </lineage>
</organism>
<keyword evidence="4" id="KW-1185">Reference proteome</keyword>